<evidence type="ECO:0000313" key="1">
    <source>
        <dbReference type="EMBL" id="KAG5570862.1"/>
    </source>
</evidence>
<protein>
    <recommendedName>
        <fullName evidence="3">Retrotransposon gag domain-containing protein</fullName>
    </recommendedName>
</protein>
<proteinExistence type="predicted"/>
<evidence type="ECO:0008006" key="3">
    <source>
        <dbReference type="Google" id="ProtNLM"/>
    </source>
</evidence>
<gene>
    <name evidence="1" type="ORF">H5410_060628</name>
</gene>
<organism evidence="1 2">
    <name type="scientific">Solanum commersonii</name>
    <name type="common">Commerson's wild potato</name>
    <name type="synonym">Commerson's nightshade</name>
    <dbReference type="NCBI Taxonomy" id="4109"/>
    <lineage>
        <taxon>Eukaryota</taxon>
        <taxon>Viridiplantae</taxon>
        <taxon>Streptophyta</taxon>
        <taxon>Embryophyta</taxon>
        <taxon>Tracheophyta</taxon>
        <taxon>Spermatophyta</taxon>
        <taxon>Magnoliopsida</taxon>
        <taxon>eudicotyledons</taxon>
        <taxon>Gunneridae</taxon>
        <taxon>Pentapetalae</taxon>
        <taxon>asterids</taxon>
        <taxon>lamiids</taxon>
        <taxon>Solanales</taxon>
        <taxon>Solanaceae</taxon>
        <taxon>Solanoideae</taxon>
        <taxon>Solaneae</taxon>
        <taxon>Solanum</taxon>
    </lineage>
</organism>
<reference evidence="1 2" key="1">
    <citation type="submission" date="2020-09" db="EMBL/GenBank/DDBJ databases">
        <title>De no assembly of potato wild relative species, Solanum commersonii.</title>
        <authorList>
            <person name="Cho K."/>
        </authorList>
    </citation>
    <scope>NUCLEOTIDE SEQUENCE [LARGE SCALE GENOMIC DNA]</scope>
    <source>
        <strain evidence="1">LZ3.2</strain>
        <tissue evidence="1">Leaf</tissue>
    </source>
</reference>
<dbReference type="Proteomes" id="UP000824120">
    <property type="component" value="Chromosome 12"/>
</dbReference>
<name>A0A9J5W748_SOLCO</name>
<sequence>MEDQIFRIIDGSIKVVKDSWSKDIAEIRCMLQEVLGKLSPTTPQFALDSYSSFVKIPRFNVDDPATWVFQVKQYFTHYNIFSDKKLSLASFYLDDDALNWYCWLFRNKQLANWDHFVAKLQFSLSPSTYHNKLLSERNCNYLFMEYHNQHSLALKLECRLSL</sequence>
<accession>A0A9J5W748</accession>
<evidence type="ECO:0000313" key="2">
    <source>
        <dbReference type="Proteomes" id="UP000824120"/>
    </source>
</evidence>
<dbReference type="AlphaFoldDB" id="A0A9J5W748"/>
<dbReference type="EMBL" id="JACXVP010000012">
    <property type="protein sequence ID" value="KAG5570862.1"/>
    <property type="molecule type" value="Genomic_DNA"/>
</dbReference>
<dbReference type="OrthoDB" id="1298874at2759"/>
<comment type="caution">
    <text evidence="1">The sequence shown here is derived from an EMBL/GenBank/DDBJ whole genome shotgun (WGS) entry which is preliminary data.</text>
</comment>
<keyword evidence="2" id="KW-1185">Reference proteome</keyword>